<comment type="similarity">
    <text evidence="1">Belongs to the short-chain dehydrogenases/reductases (SDR) family.</text>
</comment>
<evidence type="ECO:0000313" key="3">
    <source>
        <dbReference type="EMBL" id="TKD10340.1"/>
    </source>
</evidence>
<dbReference type="GO" id="GO:0016491">
    <property type="term" value="F:oxidoreductase activity"/>
    <property type="evidence" value="ECO:0007669"/>
    <property type="project" value="UniProtKB-KW"/>
</dbReference>
<dbReference type="PROSITE" id="PS00061">
    <property type="entry name" value="ADH_SHORT"/>
    <property type="match status" value="1"/>
</dbReference>
<dbReference type="Proteomes" id="UP000309215">
    <property type="component" value="Unassembled WGS sequence"/>
</dbReference>
<evidence type="ECO:0000256" key="2">
    <source>
        <dbReference type="ARBA" id="ARBA00023002"/>
    </source>
</evidence>
<dbReference type="InterPro" id="IPR020904">
    <property type="entry name" value="Sc_DH/Rdtase_CS"/>
</dbReference>
<organism evidence="3 4">
    <name type="scientific">Polyangium fumosum</name>
    <dbReference type="NCBI Taxonomy" id="889272"/>
    <lineage>
        <taxon>Bacteria</taxon>
        <taxon>Pseudomonadati</taxon>
        <taxon>Myxococcota</taxon>
        <taxon>Polyangia</taxon>
        <taxon>Polyangiales</taxon>
        <taxon>Polyangiaceae</taxon>
        <taxon>Polyangium</taxon>
    </lineage>
</organism>
<dbReference type="GO" id="GO:0016020">
    <property type="term" value="C:membrane"/>
    <property type="evidence" value="ECO:0007669"/>
    <property type="project" value="TreeGrafter"/>
</dbReference>
<dbReference type="EMBL" id="SSMQ01000006">
    <property type="protein sequence ID" value="TKD10340.1"/>
    <property type="molecule type" value="Genomic_DNA"/>
</dbReference>
<dbReference type="Gene3D" id="3.40.50.720">
    <property type="entry name" value="NAD(P)-binding Rossmann-like Domain"/>
    <property type="match status" value="1"/>
</dbReference>
<dbReference type="Pfam" id="PF00106">
    <property type="entry name" value="adh_short"/>
    <property type="match status" value="1"/>
</dbReference>
<dbReference type="RefSeq" id="WP_136928304.1">
    <property type="nucleotide sequence ID" value="NZ_SSMQ01000006.1"/>
</dbReference>
<evidence type="ECO:0000313" key="4">
    <source>
        <dbReference type="Proteomes" id="UP000309215"/>
    </source>
</evidence>
<accession>A0A4U1JGC1</accession>
<name>A0A4U1JGC1_9BACT</name>
<keyword evidence="4" id="KW-1185">Reference proteome</keyword>
<dbReference type="PRINTS" id="PR00081">
    <property type="entry name" value="GDHRDH"/>
</dbReference>
<dbReference type="PANTHER" id="PTHR44196">
    <property type="entry name" value="DEHYDROGENASE/REDUCTASE SDR FAMILY MEMBER 7B"/>
    <property type="match status" value="1"/>
</dbReference>
<dbReference type="OrthoDB" id="9804952at2"/>
<dbReference type="PANTHER" id="PTHR44196:SF3">
    <property type="entry name" value="SHORT CHAIN DEHYDROGENASE FAMILY PROTEIN"/>
    <property type="match status" value="1"/>
</dbReference>
<gene>
    <name evidence="3" type="ORF">E8A74_07780</name>
</gene>
<proteinExistence type="inferred from homology"/>
<dbReference type="SUPFAM" id="SSF51735">
    <property type="entry name" value="NAD(P)-binding Rossmann-fold domains"/>
    <property type="match status" value="1"/>
</dbReference>
<keyword evidence="2" id="KW-0560">Oxidoreductase</keyword>
<comment type="caution">
    <text evidence="3">The sequence shown here is derived from an EMBL/GenBank/DDBJ whole genome shotgun (WGS) entry which is preliminary data.</text>
</comment>
<evidence type="ECO:0000256" key="1">
    <source>
        <dbReference type="ARBA" id="ARBA00006484"/>
    </source>
</evidence>
<dbReference type="InterPro" id="IPR002347">
    <property type="entry name" value="SDR_fam"/>
</dbReference>
<protein>
    <submittedName>
        <fullName evidence="3">SDR family NAD(P)-dependent oxidoreductase</fullName>
    </submittedName>
</protein>
<sequence>MTRVLILGATSAVAAEVAQIHASRGDRLHLVGRNPEKLAAVAARCAGATVSTATADFGVLGANERVLTEAITTLGQVDVALIAHGDLGDQLASERSFDEAEAILRTNFTSVVSLLIPLANHMEAGRKGRIGVITSVAGDRGRPRNYTYGAAKGALHVYLQGLRTRLYASGVTVTTLKLGPVDTPMTRDHEKTLLFSKPAAVAKDIVRVMDDGTAEAYIPARWGLIMPLVRRTPEALFQKLPFLSGR</sequence>
<reference evidence="3 4" key="1">
    <citation type="submission" date="2019-04" db="EMBL/GenBank/DDBJ databases">
        <authorList>
            <person name="Li Y."/>
            <person name="Wang J."/>
        </authorList>
    </citation>
    <scope>NUCLEOTIDE SEQUENCE [LARGE SCALE GENOMIC DNA]</scope>
    <source>
        <strain evidence="3 4">DSM 14668</strain>
    </source>
</reference>
<dbReference type="AlphaFoldDB" id="A0A4U1JGC1"/>
<dbReference type="InterPro" id="IPR036291">
    <property type="entry name" value="NAD(P)-bd_dom_sf"/>
</dbReference>